<evidence type="ECO:0000313" key="3">
    <source>
        <dbReference type="Proteomes" id="UP000269271"/>
    </source>
</evidence>
<evidence type="ECO:0000313" key="4">
    <source>
        <dbReference type="Proteomes" id="UP000277921"/>
    </source>
</evidence>
<proteinExistence type="predicted"/>
<dbReference type="EMBL" id="QTQV01000008">
    <property type="protein sequence ID" value="RQT15582.1"/>
    <property type="molecule type" value="Genomic_DNA"/>
</dbReference>
<dbReference type="AlphaFoldDB" id="A0A0G3Z2X8"/>
<comment type="caution">
    <text evidence="2">The sequence shown here is derived from an EMBL/GenBank/DDBJ whole genome shotgun (WGS) entry which is preliminary data.</text>
</comment>
<accession>A0A1C8ZNU6</accession>
<reference evidence="3 4" key="1">
    <citation type="submission" date="2018-08" db="EMBL/GenBank/DDBJ databases">
        <title>Comparative analysis of Burkholderia isolates from Puerto Rico.</title>
        <authorList>
            <person name="Hall C."/>
            <person name="Sahl J."/>
            <person name="Wagner D."/>
        </authorList>
    </citation>
    <scope>NUCLEOTIDE SEQUENCE [LARGE SCALE GENOMIC DNA]</scope>
    <source>
        <strain evidence="2 3">Bp9001</strain>
        <strain evidence="1 4">Bp9025</strain>
    </source>
</reference>
<dbReference type="Proteomes" id="UP000269271">
    <property type="component" value="Unassembled WGS sequence"/>
</dbReference>
<evidence type="ECO:0000313" key="2">
    <source>
        <dbReference type="EMBL" id="RQT37261.1"/>
    </source>
</evidence>
<dbReference type="EMBL" id="QTQX01000001">
    <property type="protein sequence ID" value="RQT37261.1"/>
    <property type="molecule type" value="Genomic_DNA"/>
</dbReference>
<protein>
    <submittedName>
        <fullName evidence="2">Uncharacterized protein</fullName>
    </submittedName>
</protein>
<accession>A0A0G3Z2X8</accession>
<dbReference type="Proteomes" id="UP000277921">
    <property type="component" value="Unassembled WGS sequence"/>
</dbReference>
<name>A0A0G3Z2X8_9BURK</name>
<organism evidence="2 3">
    <name type="scientific">Burkholderia contaminans</name>
    <dbReference type="NCBI Taxonomy" id="488447"/>
    <lineage>
        <taxon>Bacteria</taxon>
        <taxon>Pseudomonadati</taxon>
        <taxon>Pseudomonadota</taxon>
        <taxon>Betaproteobacteria</taxon>
        <taxon>Burkholderiales</taxon>
        <taxon>Burkholderiaceae</taxon>
        <taxon>Burkholderia</taxon>
        <taxon>Burkholderia cepacia complex</taxon>
    </lineage>
</organism>
<sequence>MTLSGEVHDADWSVAIETIAAGTGGYRCRIHVTLVSPEGACERTFAHSRAHDTEREAAIDGLRAGMTWVEMMKSNTFTV</sequence>
<evidence type="ECO:0000313" key="1">
    <source>
        <dbReference type="EMBL" id="RQT15582.1"/>
    </source>
</evidence>
<dbReference type="RefSeq" id="WP_047852891.1">
    <property type="nucleotide sequence ID" value="NZ_CABVQJ010000001.1"/>
</dbReference>
<dbReference type="KEGG" id="bcon:NL30_32195"/>
<gene>
    <name evidence="2" type="ORF">DF037_00530</name>
    <name evidence="1" type="ORF">DF051_15860</name>
</gene>